<accession>A0A1E3WPK3</accession>
<organism evidence="2 3">
    <name type="scientific">Vibrio scophthalmi</name>
    <dbReference type="NCBI Taxonomy" id="45658"/>
    <lineage>
        <taxon>Bacteria</taxon>
        <taxon>Pseudomonadati</taxon>
        <taxon>Pseudomonadota</taxon>
        <taxon>Gammaproteobacteria</taxon>
        <taxon>Vibrionales</taxon>
        <taxon>Vibrionaceae</taxon>
        <taxon>Vibrio</taxon>
    </lineage>
</organism>
<evidence type="ECO:0000313" key="2">
    <source>
        <dbReference type="EMBL" id="ODS10922.1"/>
    </source>
</evidence>
<feature type="region of interest" description="Disordered" evidence="1">
    <location>
        <begin position="96"/>
        <end position="116"/>
    </location>
</feature>
<proteinExistence type="predicted"/>
<dbReference type="Proteomes" id="UP000095131">
    <property type="component" value="Unassembled WGS sequence"/>
</dbReference>
<protein>
    <submittedName>
        <fullName evidence="2">Mu-like prophage FluMu tail tube protein</fullName>
    </submittedName>
</protein>
<dbReference type="OrthoDB" id="6399698at2"/>
<reference evidence="2 3" key="1">
    <citation type="submission" date="2016-08" db="EMBL/GenBank/DDBJ databases">
        <title>Genome sequencing of Vibrio scophthalmi strain FP3289, an isolated from Paralichthys olivaceus.</title>
        <authorList>
            <person name="Han H.-J."/>
        </authorList>
    </citation>
    <scope>NUCLEOTIDE SEQUENCE [LARGE SCALE GENOMIC DNA]</scope>
    <source>
        <strain evidence="2 3">FP3289</strain>
    </source>
</reference>
<name>A0A1E3WPK3_9VIBR</name>
<comment type="caution">
    <text evidence="2">The sequence shown here is derived from an EMBL/GenBank/DDBJ whole genome shotgun (WGS) entry which is preliminary data.</text>
</comment>
<dbReference type="Pfam" id="PF10618">
    <property type="entry name" value="Tail_tube"/>
    <property type="match status" value="1"/>
</dbReference>
<dbReference type="EMBL" id="MDCJ01000002">
    <property type="protein sequence ID" value="ODS10922.1"/>
    <property type="molecule type" value="Genomic_DNA"/>
</dbReference>
<evidence type="ECO:0000256" key="1">
    <source>
        <dbReference type="SAM" id="MobiDB-lite"/>
    </source>
</evidence>
<dbReference type="InterPro" id="IPR019596">
    <property type="entry name" value="Phage_Mu_GpM_tail_tub"/>
</dbReference>
<evidence type="ECO:0000313" key="3">
    <source>
        <dbReference type="Proteomes" id="UP000095131"/>
    </source>
</evidence>
<dbReference type="RefSeq" id="WP_069446352.1">
    <property type="nucleotide sequence ID" value="NZ_CP134281.1"/>
</dbReference>
<gene>
    <name evidence="2" type="ORF">VSF3289_01183</name>
</gene>
<sequence length="116" mass="12311">MILGEATIRCNGVELKTEGTAKYFPGGKERQVRIGGGKVRGFSEKTVAPYVECQLAVDEDVDVIEINAITDATITFEGNNGLKYLVTGAALESPIGISDEGTTDTGKWVGTKTKKA</sequence>
<dbReference type="AlphaFoldDB" id="A0A1E3WPK3"/>